<dbReference type="InterPro" id="IPR015424">
    <property type="entry name" value="PyrdxlP-dep_Trfase"/>
</dbReference>
<dbReference type="PIRSF" id="PIRSF005572">
    <property type="entry name" value="NifS"/>
    <property type="match status" value="1"/>
</dbReference>
<dbReference type="InterPro" id="IPR015422">
    <property type="entry name" value="PyrdxlP-dep_Trfase_small"/>
</dbReference>
<dbReference type="GO" id="GO:0046872">
    <property type="term" value="F:metal ion binding"/>
    <property type="evidence" value="ECO:0007669"/>
    <property type="project" value="UniProtKB-KW"/>
</dbReference>
<dbReference type="Gene3D" id="1.10.260.50">
    <property type="match status" value="1"/>
</dbReference>
<evidence type="ECO:0000256" key="3">
    <source>
        <dbReference type="ARBA" id="ARBA00006490"/>
    </source>
</evidence>
<proteinExistence type="inferred from homology"/>
<dbReference type="GO" id="GO:0031071">
    <property type="term" value="F:cysteine desulfurase activity"/>
    <property type="evidence" value="ECO:0007669"/>
    <property type="project" value="UniProtKB-EC"/>
</dbReference>
<evidence type="ECO:0000313" key="13">
    <source>
        <dbReference type="Proteomes" id="UP000318681"/>
    </source>
</evidence>
<gene>
    <name evidence="12" type="ORF">FOY91_11005</name>
</gene>
<evidence type="ECO:0000256" key="4">
    <source>
        <dbReference type="ARBA" id="ARBA00013558"/>
    </source>
</evidence>
<sequence>MATRIYLDHAATTPVVPAAREAMAAALGVWANPSSPHAEGRAARAAIEQARSRIAGALGWGGGLIFTSGATEAIALAVARAKAGARIAATIEHDAVRRPVPPAIGCDAEGRIDLAALEAALARAGADGAAVPLVVAQSVNNETGVIQPLAEIAALTRAAGGLLLADCAQSAGKVALPEADFIAVSAHKLGGPPGIGALLVRDPATLSPTGGQEQGYRAGTENVPAALGFAAALDRPRAWMNRAAELRLQLDRAIVAAGGQIVAAGAARLPSIGSYRMPGVAAAAQLIQFDMAGIAVSSGSACSSGSVSPSHVLAAMGWAESEAREVVRISFGPATSRTDIYRCAEVWTRMAAGARTRA</sequence>
<evidence type="ECO:0000256" key="8">
    <source>
        <dbReference type="ARBA" id="ARBA00023004"/>
    </source>
</evidence>
<keyword evidence="8" id="KW-0408">Iron</keyword>
<keyword evidence="9" id="KW-0411">Iron-sulfur</keyword>
<evidence type="ECO:0000256" key="7">
    <source>
        <dbReference type="ARBA" id="ARBA00022898"/>
    </source>
</evidence>
<dbReference type="Pfam" id="PF00266">
    <property type="entry name" value="Aminotran_5"/>
    <property type="match status" value="1"/>
</dbReference>
<comment type="caution">
    <text evidence="12">The sequence shown here is derived from an EMBL/GenBank/DDBJ whole genome shotgun (WGS) entry which is preliminary data.</text>
</comment>
<dbReference type="Gene3D" id="3.90.1150.10">
    <property type="entry name" value="Aspartate Aminotransferase, domain 1"/>
    <property type="match status" value="1"/>
</dbReference>
<name>A0A558R3Z9_9SPHN</name>
<dbReference type="PANTHER" id="PTHR11601:SF34">
    <property type="entry name" value="CYSTEINE DESULFURASE"/>
    <property type="match status" value="1"/>
</dbReference>
<dbReference type="AlphaFoldDB" id="A0A558R3Z9"/>
<protein>
    <recommendedName>
        <fullName evidence="4">Cysteine desulfurase</fullName>
    </recommendedName>
</protein>
<accession>A0A558R3Z9</accession>
<dbReference type="InterPro" id="IPR015421">
    <property type="entry name" value="PyrdxlP-dep_Trfase_major"/>
</dbReference>
<feature type="domain" description="Aminotransferase class V" evidence="11">
    <location>
        <begin position="5"/>
        <end position="341"/>
    </location>
</feature>
<keyword evidence="13" id="KW-1185">Reference proteome</keyword>
<evidence type="ECO:0000256" key="10">
    <source>
        <dbReference type="ARBA" id="ARBA00050776"/>
    </source>
</evidence>
<dbReference type="EMBL" id="VNIM01000039">
    <property type="protein sequence ID" value="TVV74077.1"/>
    <property type="molecule type" value="Genomic_DNA"/>
</dbReference>
<comment type="cofactor">
    <cofactor evidence="1">
        <name>pyridoxal 5'-phosphate</name>
        <dbReference type="ChEBI" id="CHEBI:597326"/>
    </cofactor>
</comment>
<evidence type="ECO:0000313" key="12">
    <source>
        <dbReference type="EMBL" id="TVV74077.1"/>
    </source>
</evidence>
<keyword evidence="5 12" id="KW-0808">Transferase</keyword>
<evidence type="ECO:0000259" key="11">
    <source>
        <dbReference type="Pfam" id="PF00266"/>
    </source>
</evidence>
<comment type="similarity">
    <text evidence="3">Belongs to the class-V pyridoxal-phosphate-dependent aminotransferase family. NifS/IscS subfamily.</text>
</comment>
<comment type="function">
    <text evidence="2">Catalyzes the removal of elemental sulfur atoms from cysteine to produce alanine. Seems to participate in the biosynthesis of the nitrogenase metalloclusters by providing the inorganic sulfur required for the Fe-S core formation.</text>
</comment>
<dbReference type="InterPro" id="IPR016454">
    <property type="entry name" value="Cysteine_dSase"/>
</dbReference>
<evidence type="ECO:0000256" key="9">
    <source>
        <dbReference type="ARBA" id="ARBA00023014"/>
    </source>
</evidence>
<dbReference type="GO" id="GO:0008483">
    <property type="term" value="F:transaminase activity"/>
    <property type="evidence" value="ECO:0007669"/>
    <property type="project" value="UniProtKB-KW"/>
</dbReference>
<keyword evidence="12" id="KW-0032">Aminotransferase</keyword>
<dbReference type="InterPro" id="IPR000192">
    <property type="entry name" value="Aminotrans_V_dom"/>
</dbReference>
<dbReference type="OrthoDB" id="9804366at2"/>
<evidence type="ECO:0000256" key="5">
    <source>
        <dbReference type="ARBA" id="ARBA00022679"/>
    </source>
</evidence>
<evidence type="ECO:0000256" key="6">
    <source>
        <dbReference type="ARBA" id="ARBA00022723"/>
    </source>
</evidence>
<reference evidence="12 13" key="1">
    <citation type="submission" date="2019-07" db="EMBL/GenBank/DDBJ databases">
        <title>Sphingomonas solaris sp. nov., isolated from a solar panel from Boston, Massachusetts.</title>
        <authorList>
            <person name="Tanner K."/>
            <person name="Pascual J."/>
            <person name="Mancuso C."/>
            <person name="Pereto J."/>
            <person name="Khalil A."/>
            <person name="Vilanova C."/>
        </authorList>
    </citation>
    <scope>NUCLEOTIDE SEQUENCE [LARGE SCALE GENOMIC DNA]</scope>
    <source>
        <strain evidence="12 13">R4DWN</strain>
    </source>
</reference>
<dbReference type="Gene3D" id="3.40.640.10">
    <property type="entry name" value="Type I PLP-dependent aspartate aminotransferase-like (Major domain)"/>
    <property type="match status" value="1"/>
</dbReference>
<dbReference type="SUPFAM" id="SSF53383">
    <property type="entry name" value="PLP-dependent transferases"/>
    <property type="match status" value="1"/>
</dbReference>
<dbReference type="GO" id="GO:0051536">
    <property type="term" value="F:iron-sulfur cluster binding"/>
    <property type="evidence" value="ECO:0007669"/>
    <property type="project" value="UniProtKB-KW"/>
</dbReference>
<evidence type="ECO:0000256" key="1">
    <source>
        <dbReference type="ARBA" id="ARBA00001933"/>
    </source>
</evidence>
<keyword evidence="7" id="KW-0663">Pyridoxal phosphate</keyword>
<dbReference type="Proteomes" id="UP000318681">
    <property type="component" value="Unassembled WGS sequence"/>
</dbReference>
<comment type="catalytic activity">
    <reaction evidence="10">
        <text>(sulfur carrier)-H + L-cysteine = (sulfur carrier)-SH + L-alanine</text>
        <dbReference type="Rhea" id="RHEA:43892"/>
        <dbReference type="Rhea" id="RHEA-COMP:14737"/>
        <dbReference type="Rhea" id="RHEA-COMP:14739"/>
        <dbReference type="ChEBI" id="CHEBI:29917"/>
        <dbReference type="ChEBI" id="CHEBI:35235"/>
        <dbReference type="ChEBI" id="CHEBI:57972"/>
        <dbReference type="ChEBI" id="CHEBI:64428"/>
        <dbReference type="EC" id="2.8.1.7"/>
    </reaction>
</comment>
<evidence type="ECO:0000256" key="2">
    <source>
        <dbReference type="ARBA" id="ARBA00003120"/>
    </source>
</evidence>
<keyword evidence="6" id="KW-0479">Metal-binding</keyword>
<dbReference type="PANTHER" id="PTHR11601">
    <property type="entry name" value="CYSTEINE DESULFURYLASE FAMILY MEMBER"/>
    <property type="match status" value="1"/>
</dbReference>
<organism evidence="12 13">
    <name type="scientific">Alterirhizorhabdus solaris</name>
    <dbReference type="NCBI Taxonomy" id="2529389"/>
    <lineage>
        <taxon>Bacteria</taxon>
        <taxon>Pseudomonadati</taxon>
        <taxon>Pseudomonadota</taxon>
        <taxon>Alphaproteobacteria</taxon>
        <taxon>Sphingomonadales</taxon>
        <taxon>Rhizorhabdaceae</taxon>
        <taxon>Alterirhizorhabdus</taxon>
    </lineage>
</organism>